<dbReference type="GO" id="GO:0008976">
    <property type="term" value="F:polyphosphate kinase activity"/>
    <property type="evidence" value="ECO:0007669"/>
    <property type="project" value="UniProtKB-EC"/>
</dbReference>
<dbReference type="RefSeq" id="WP_174513748.1">
    <property type="nucleotide sequence ID" value="NZ_CABFMQ020000120.1"/>
</dbReference>
<accession>A0A8B6MAR6</accession>
<dbReference type="PANTHER" id="PTHR34383:SF3">
    <property type="entry name" value="POLYPHOSPHATE:AMP PHOSPHOTRANSFERASE"/>
    <property type="match status" value="1"/>
</dbReference>
<feature type="domain" description="Polyphosphate kinase-2-related" evidence="6">
    <location>
        <begin position="33"/>
        <end position="251"/>
    </location>
</feature>
<keyword evidence="4" id="KW-0066">ATP synthesis</keyword>
<comment type="similarity">
    <text evidence="1">Belongs to the polyphosphate kinase 2 (PPK2) family. Class I subfamily.</text>
</comment>
<evidence type="ECO:0000256" key="2">
    <source>
        <dbReference type="ARBA" id="ARBA00022679"/>
    </source>
</evidence>
<evidence type="ECO:0000256" key="4">
    <source>
        <dbReference type="ARBA" id="ARBA00023310"/>
    </source>
</evidence>
<dbReference type="SUPFAM" id="SSF52540">
    <property type="entry name" value="P-loop containing nucleoside triphosphate hydrolases"/>
    <property type="match status" value="1"/>
</dbReference>
<dbReference type="EC" id="2.7.4.1" evidence="7"/>
<dbReference type="InterPro" id="IPR022300">
    <property type="entry name" value="PPK2-rel_1"/>
</dbReference>
<dbReference type="AlphaFoldDB" id="A0A8B6MAR6"/>
<protein>
    <submittedName>
        <fullName evidence="7">Polyphosphate:AMP/ADP phosphotransferase</fullName>
        <ecNumber evidence="7">2.7.4.-</ecNumber>
        <ecNumber evidence="7">2.7.4.1</ecNumber>
    </submittedName>
</protein>
<dbReference type="EMBL" id="CABFMQ020000120">
    <property type="protein sequence ID" value="VTZ52093.1"/>
    <property type="molecule type" value="Genomic_DNA"/>
</dbReference>
<keyword evidence="8" id="KW-1185">Reference proteome</keyword>
<name>A0A8B6MAR6_METTU</name>
<evidence type="ECO:0000256" key="5">
    <source>
        <dbReference type="ARBA" id="ARBA00024500"/>
    </source>
</evidence>
<evidence type="ECO:0000313" key="7">
    <source>
        <dbReference type="EMBL" id="VTZ52093.1"/>
    </source>
</evidence>
<evidence type="ECO:0000256" key="3">
    <source>
        <dbReference type="ARBA" id="ARBA00022777"/>
    </source>
</evidence>
<dbReference type="GO" id="GO:0006797">
    <property type="term" value="P:polyphosphate metabolic process"/>
    <property type="evidence" value="ECO:0007669"/>
    <property type="project" value="InterPro"/>
</dbReference>
<evidence type="ECO:0000256" key="1">
    <source>
        <dbReference type="ARBA" id="ARBA00009924"/>
    </source>
</evidence>
<dbReference type="GO" id="GO:0006754">
    <property type="term" value="P:ATP biosynthetic process"/>
    <property type="evidence" value="ECO:0007669"/>
    <property type="project" value="UniProtKB-KW"/>
</dbReference>
<dbReference type="Pfam" id="PF03976">
    <property type="entry name" value="PPK2"/>
    <property type="match status" value="1"/>
</dbReference>
<keyword evidence="2 7" id="KW-0808">Transferase</keyword>
<dbReference type="Proteomes" id="UP000485880">
    <property type="component" value="Unassembled WGS sequence"/>
</dbReference>
<dbReference type="InterPro" id="IPR016898">
    <property type="entry name" value="Polyphosphate_phosphotransfera"/>
</dbReference>
<dbReference type="InterPro" id="IPR022488">
    <property type="entry name" value="PPK2-related"/>
</dbReference>
<dbReference type="Gene3D" id="3.40.50.300">
    <property type="entry name" value="P-loop containing nucleotide triphosphate hydrolases"/>
    <property type="match status" value="1"/>
</dbReference>
<comment type="catalytic activity">
    <reaction evidence="5">
        <text>[phosphate](n) + ATP = [phosphate](n+1) + ADP</text>
        <dbReference type="Rhea" id="RHEA:19573"/>
        <dbReference type="Rhea" id="RHEA-COMP:9859"/>
        <dbReference type="Rhea" id="RHEA-COMP:14280"/>
        <dbReference type="ChEBI" id="CHEBI:16838"/>
        <dbReference type="ChEBI" id="CHEBI:30616"/>
        <dbReference type="ChEBI" id="CHEBI:456216"/>
    </reaction>
    <physiologicalReaction direction="right-to-left" evidence="5">
        <dbReference type="Rhea" id="RHEA:19575"/>
    </physiologicalReaction>
</comment>
<dbReference type="PIRSF" id="PIRSF028756">
    <property type="entry name" value="PPK2_prd"/>
    <property type="match status" value="1"/>
</dbReference>
<dbReference type="NCBIfam" id="TIGR03709">
    <property type="entry name" value="PPK2_rel_1"/>
    <property type="match status" value="1"/>
</dbReference>
<dbReference type="EC" id="2.7.4.-" evidence="7"/>
<reference evidence="7 8" key="1">
    <citation type="submission" date="2019-05" db="EMBL/GenBank/DDBJ databases">
        <authorList>
            <person name="Farhan Ul Haque M."/>
        </authorList>
    </citation>
    <scope>NUCLEOTIDE SEQUENCE [LARGE SCALE GENOMIC DNA]</scope>
    <source>
        <strain evidence="7">2</strain>
    </source>
</reference>
<dbReference type="InterPro" id="IPR027417">
    <property type="entry name" value="P-loop_NTPase"/>
</dbReference>
<comment type="caution">
    <text evidence="7">The sequence shown here is derived from an EMBL/GenBank/DDBJ whole genome shotgun (WGS) entry which is preliminary data.</text>
</comment>
<sequence>MDYRDLFFVDPDKTLKLKDVDPAYKGHHETAEAAAADTARYQSELMSRQSLLYAEKNHSVLIVLQALDAGGKDGTVNHVFAAFNPQGANVTGFKQPTPLELAHDFLWRVHPHAPAKGEIAIFNRSHYEDVLVTRVHKLIDKPTLTARYARIREFEKGLAEAGTTILKFFLHISKEEQLARFAERLDDPERNWKISESDYAERALWDDYTIAFEEALSATSTRHAPWFVIPANHKWFRNLAVSQIVADTMDDLHMSYPKPTVDLADIRRKYHAAEKAEKKQQTN</sequence>
<organism evidence="7 8">
    <name type="scientific">Methylocella tundrae</name>
    <dbReference type="NCBI Taxonomy" id="227605"/>
    <lineage>
        <taxon>Bacteria</taxon>
        <taxon>Pseudomonadati</taxon>
        <taxon>Pseudomonadota</taxon>
        <taxon>Alphaproteobacteria</taxon>
        <taxon>Hyphomicrobiales</taxon>
        <taxon>Beijerinckiaceae</taxon>
        <taxon>Methylocella</taxon>
    </lineage>
</organism>
<keyword evidence="3" id="KW-0418">Kinase</keyword>
<dbReference type="PANTHER" id="PTHR34383">
    <property type="entry name" value="POLYPHOSPHATE:AMP PHOSPHOTRANSFERASE-RELATED"/>
    <property type="match status" value="1"/>
</dbReference>
<evidence type="ECO:0000313" key="8">
    <source>
        <dbReference type="Proteomes" id="UP000485880"/>
    </source>
</evidence>
<gene>
    <name evidence="7" type="ORF">MPC4_60183</name>
</gene>
<evidence type="ECO:0000259" key="6">
    <source>
        <dbReference type="Pfam" id="PF03976"/>
    </source>
</evidence>
<proteinExistence type="inferred from homology"/>